<dbReference type="AlphaFoldDB" id="A0A5A5TDS5"/>
<protein>
    <submittedName>
        <fullName evidence="1">Uncharacterized protein</fullName>
    </submittedName>
</protein>
<evidence type="ECO:0000313" key="2">
    <source>
        <dbReference type="Proteomes" id="UP000322530"/>
    </source>
</evidence>
<keyword evidence="2" id="KW-1185">Reference proteome</keyword>
<dbReference type="Proteomes" id="UP000322530">
    <property type="component" value="Unassembled WGS sequence"/>
</dbReference>
<comment type="caution">
    <text evidence="1">The sequence shown here is derived from an EMBL/GenBank/DDBJ whole genome shotgun (WGS) entry which is preliminary data.</text>
</comment>
<accession>A0A5A5TDS5</accession>
<sequence>MASVVDTRPWAGYIAMALAVPALAERDTDRHSQVRHQKMIPDILPGTIDMALAQALAWVDSTAAAYPSVLHEAADMKLAR</sequence>
<evidence type="ECO:0000313" key="1">
    <source>
        <dbReference type="EMBL" id="GCF09034.1"/>
    </source>
</evidence>
<dbReference type="EMBL" id="BIXY01000035">
    <property type="protein sequence ID" value="GCF09034.1"/>
    <property type="molecule type" value="Genomic_DNA"/>
</dbReference>
<proteinExistence type="predicted"/>
<name>A0A5A5TDS5_9CHLR</name>
<gene>
    <name evidence="1" type="ORF">KDI_25980</name>
</gene>
<organism evidence="1 2">
    <name type="scientific">Dictyobacter arantiisoli</name>
    <dbReference type="NCBI Taxonomy" id="2014874"/>
    <lineage>
        <taxon>Bacteria</taxon>
        <taxon>Bacillati</taxon>
        <taxon>Chloroflexota</taxon>
        <taxon>Ktedonobacteria</taxon>
        <taxon>Ktedonobacterales</taxon>
        <taxon>Dictyobacteraceae</taxon>
        <taxon>Dictyobacter</taxon>
    </lineage>
</organism>
<reference evidence="1 2" key="1">
    <citation type="submission" date="2019-01" db="EMBL/GenBank/DDBJ databases">
        <title>Draft genome sequence of Dictyobacter sp. Uno17.</title>
        <authorList>
            <person name="Wang C.M."/>
            <person name="Zheng Y."/>
            <person name="Sakai Y."/>
            <person name="Abe K."/>
            <person name="Yokota A."/>
            <person name="Yabe S."/>
        </authorList>
    </citation>
    <scope>NUCLEOTIDE SEQUENCE [LARGE SCALE GENOMIC DNA]</scope>
    <source>
        <strain evidence="1 2">Uno17</strain>
    </source>
</reference>